<feature type="domain" description="Rhamnogalacturonase A/B/Epimerase-like pectate lyase" evidence="1">
    <location>
        <begin position="144"/>
        <end position="366"/>
    </location>
</feature>
<evidence type="ECO:0000259" key="1">
    <source>
        <dbReference type="Pfam" id="PF12708"/>
    </source>
</evidence>
<keyword evidence="3" id="KW-1185">Reference proteome</keyword>
<organism evidence="2 3">
    <name type="scientific">Acetobacter musti</name>
    <dbReference type="NCBI Taxonomy" id="864732"/>
    <lineage>
        <taxon>Bacteria</taxon>
        <taxon>Pseudomonadati</taxon>
        <taxon>Pseudomonadota</taxon>
        <taxon>Alphaproteobacteria</taxon>
        <taxon>Acetobacterales</taxon>
        <taxon>Acetobacteraceae</taxon>
        <taxon>Acetobacter</taxon>
    </lineage>
</organism>
<dbReference type="Proteomes" id="UP000635278">
    <property type="component" value="Unassembled WGS sequence"/>
</dbReference>
<dbReference type="InterPro" id="IPR011050">
    <property type="entry name" value="Pectin_lyase_fold/virulence"/>
</dbReference>
<name>A0ABX0JQQ4_9PROT</name>
<gene>
    <name evidence="2" type="ORF">GOB93_14285</name>
</gene>
<dbReference type="RefSeq" id="WP_173584192.1">
    <property type="nucleotide sequence ID" value="NZ_WOTB01000020.1"/>
</dbReference>
<reference evidence="2 3" key="1">
    <citation type="journal article" date="2020" name="Int. J. Syst. Evol. Microbiol.">
        <title>Novel acetic acid bacteria from cider fermentations: Acetobacter conturbans sp. nov. and Acetobacter fallax sp. nov.</title>
        <authorList>
            <person name="Sombolestani A.S."/>
            <person name="Cleenwerck I."/>
            <person name="Cnockaert M."/>
            <person name="Borremans W."/>
            <person name="Wieme A.D."/>
            <person name="De Vuyst L."/>
            <person name="Vandamme P."/>
        </authorList>
    </citation>
    <scope>NUCLEOTIDE SEQUENCE [LARGE SCALE GENOMIC DNA]</scope>
    <source>
        <strain evidence="2 3">LMG 30640</strain>
    </source>
</reference>
<dbReference type="InterPro" id="IPR024535">
    <property type="entry name" value="RHGA/B-epi-like_pectate_lyase"/>
</dbReference>
<dbReference type="EMBL" id="WOTB01000020">
    <property type="protein sequence ID" value="NHN85801.1"/>
    <property type="molecule type" value="Genomic_DNA"/>
</dbReference>
<dbReference type="Pfam" id="PF12708">
    <property type="entry name" value="Pect-lyase_RHGA_epim"/>
    <property type="match status" value="1"/>
</dbReference>
<proteinExistence type="predicted"/>
<evidence type="ECO:0000313" key="2">
    <source>
        <dbReference type="EMBL" id="NHN85801.1"/>
    </source>
</evidence>
<comment type="caution">
    <text evidence="2">The sequence shown here is derived from an EMBL/GenBank/DDBJ whole genome shotgun (WGS) entry which is preliminary data.</text>
</comment>
<protein>
    <recommendedName>
        <fullName evidence="1">Rhamnogalacturonase A/B/Epimerase-like pectate lyase domain-containing protein</fullName>
    </recommendedName>
</protein>
<accession>A0ABX0JQQ4</accession>
<dbReference type="InterPro" id="IPR012334">
    <property type="entry name" value="Pectin_lyas_fold"/>
</dbReference>
<dbReference type="SUPFAM" id="SSF51126">
    <property type="entry name" value="Pectin lyase-like"/>
    <property type="match status" value="1"/>
</dbReference>
<evidence type="ECO:0000313" key="3">
    <source>
        <dbReference type="Proteomes" id="UP000635278"/>
    </source>
</evidence>
<dbReference type="Gene3D" id="2.160.20.10">
    <property type="entry name" value="Single-stranded right-handed beta-helix, Pectin lyase-like"/>
    <property type="match status" value="1"/>
</dbReference>
<sequence length="548" mass="57587">MTLTLGPYSYPKWSQNYIPTVLEWQVWFSCKMDQTDLTDLEASMTAQVTAEASARTAADNILASDINSEATARQQADTALATEVAGKQAAGDYVITNANASGTGANRQLTIASMDAVVNLPEFTGNNSSGAAQAHLAMTTSRKWTSVLAFGAVADGVTDCLAAFNAAIASGAMALYVPPGTYYLSGGIVLSGGQTLYSDGPQAGIYTQTAELVFADTTLTAISLGDGTDQSAQGAALRNLHITRQDALTASDIPADSVGILFNQTQIASAENCTVSGHETGIKAMGGLGVWVKNCRTRSVTLCHIAVDTTAEVRIDSCRFGSNGAFDFACDSYIRISGGSTTAGAAGPNTIVITNCQFNQGQNSVQYWMNFCNQVSGSIADITLFQVTNCYVEKALYGIRTDSTFTNLSRLQITNLEFNGSTSYNFWELDAGTRVTQCCIANTCIISNLWIASNVQYDTLMFVNVYVLGTFSCAAPTATGQTGSVVCILNLVSAGTGELTGAFTGTFAHLTAPVRRMPGIAQLTAAPTMTDFNNLINTLANAGIIAPL</sequence>